<dbReference type="InterPro" id="IPR036852">
    <property type="entry name" value="Peptidase_S8/S53_dom_sf"/>
</dbReference>
<dbReference type="PROSITE" id="PS51892">
    <property type="entry name" value="SUBTILASE"/>
    <property type="match status" value="1"/>
</dbReference>
<dbReference type="GO" id="GO:0004252">
    <property type="term" value="F:serine-type endopeptidase activity"/>
    <property type="evidence" value="ECO:0007669"/>
    <property type="project" value="UniProtKB-UniRule"/>
</dbReference>
<dbReference type="Proteomes" id="UP000053911">
    <property type="component" value="Unassembled WGS sequence"/>
</dbReference>
<dbReference type="Gene3D" id="3.40.50.200">
    <property type="entry name" value="Peptidase S8/S53 domain"/>
    <property type="match status" value="1"/>
</dbReference>
<sequence length="494" mass="53133">MNLYKHANAIFYQGGKHVRKIIFVGILVLVLMVSMAPTSAVTNNSPKKVFVQIDGSITDEVLDQLKANGLKVLYVFDEIGFVAGIAKDKDLNKISQLGFVKGVGEDIQVHITSETLPSASPYGFGVYTWNLDMINVPTVHEEMGYTGKGVYIAVLDTGLVPNWRDYFEEDKIAAEFGRAFLAMSLNAQPNPNAWEADTHSHGTHVTSTIIGFWVYDLYRVSGVAPDAKIIPVKVLHNNGFGWSTDIAAGILYIADLYKAEKDSGGAVLPPYDEINPIVISMSLGGPVLSPIEKAAIDYAIGEGVFIVAAAGNDGELGMDYPGAYEPVISVGAAGWIGEWLAGGWWRFSDVPEDLTYQVYVTDFSGRAKEGQDLDVLAPGSWVVGPYLAYGAAHPPYWANGVPGQYYYLGGTSMATPHVSGIVALMLEKDMEEDGHVDLTQAEVENILESTAMPITWDSAWIVDINAGALVEISWGEDAVGSGLVQADKAVAAVG</sequence>
<evidence type="ECO:0000256" key="7">
    <source>
        <dbReference type="RuleBase" id="RU003355"/>
    </source>
</evidence>
<evidence type="ECO:0000256" key="6">
    <source>
        <dbReference type="PROSITE-ProRule" id="PRU01240"/>
    </source>
</evidence>
<evidence type="ECO:0000256" key="3">
    <source>
        <dbReference type="ARBA" id="ARBA00022801"/>
    </source>
</evidence>
<feature type="active site" description="Charge relay system" evidence="5 6">
    <location>
        <position position="412"/>
    </location>
</feature>
<protein>
    <submittedName>
        <fullName evidence="10">Peptidase S8 and S53 subtilisin kexin sedolisin</fullName>
    </submittedName>
</protein>
<keyword evidence="2 6" id="KW-0645">Protease</keyword>
<name>A0A101EN75_9EURY</name>
<dbReference type="PROSITE" id="PS00138">
    <property type="entry name" value="SUBTILASE_SER"/>
    <property type="match status" value="1"/>
</dbReference>
<keyword evidence="3 6" id="KW-0378">Hydrolase</keyword>
<evidence type="ECO:0000256" key="1">
    <source>
        <dbReference type="ARBA" id="ARBA00011073"/>
    </source>
</evidence>
<dbReference type="PANTHER" id="PTHR43806">
    <property type="entry name" value="PEPTIDASE S8"/>
    <property type="match status" value="1"/>
</dbReference>
<dbReference type="InterPro" id="IPR050131">
    <property type="entry name" value="Peptidase_S8_subtilisin-like"/>
</dbReference>
<dbReference type="InterPro" id="IPR023828">
    <property type="entry name" value="Peptidase_S8_Ser-AS"/>
</dbReference>
<accession>A0A101EN75</accession>
<feature type="domain" description="Peptidase S8/S53" evidence="9">
    <location>
        <begin position="147"/>
        <end position="451"/>
    </location>
</feature>
<dbReference type="PRINTS" id="PR00723">
    <property type="entry name" value="SUBTILISIN"/>
</dbReference>
<reference evidence="11" key="1">
    <citation type="journal article" date="2015" name="MBio">
        <title>Genome-Resolved Metagenomic Analysis Reveals Roles for Candidate Phyla and Other Microbial Community Members in Biogeochemical Transformations in Oil Reservoirs.</title>
        <authorList>
            <person name="Hu P."/>
            <person name="Tom L."/>
            <person name="Singh A."/>
            <person name="Thomas B.C."/>
            <person name="Baker B.J."/>
            <person name="Piceno Y.M."/>
            <person name="Andersen G.L."/>
            <person name="Banfield J.F."/>
        </authorList>
    </citation>
    <scope>NUCLEOTIDE SEQUENCE [LARGE SCALE GENOMIC DNA]</scope>
</reference>
<dbReference type="GO" id="GO:0006508">
    <property type="term" value="P:proteolysis"/>
    <property type="evidence" value="ECO:0007669"/>
    <property type="project" value="UniProtKB-KW"/>
</dbReference>
<dbReference type="InterPro" id="IPR023827">
    <property type="entry name" value="Peptidase_S8_Asp-AS"/>
</dbReference>
<evidence type="ECO:0000259" key="9">
    <source>
        <dbReference type="Pfam" id="PF00082"/>
    </source>
</evidence>
<feature type="active site" description="Charge relay system" evidence="5 6">
    <location>
        <position position="156"/>
    </location>
</feature>
<evidence type="ECO:0000256" key="2">
    <source>
        <dbReference type="ARBA" id="ARBA00022670"/>
    </source>
</evidence>
<comment type="caution">
    <text evidence="10">The sequence shown here is derived from an EMBL/GenBank/DDBJ whole genome shotgun (WGS) entry which is preliminary data.</text>
</comment>
<evidence type="ECO:0000256" key="4">
    <source>
        <dbReference type="ARBA" id="ARBA00022825"/>
    </source>
</evidence>
<evidence type="ECO:0000313" key="11">
    <source>
        <dbReference type="Proteomes" id="UP000053911"/>
    </source>
</evidence>
<dbReference type="PATRIC" id="fig|172049.5.peg.1153"/>
<evidence type="ECO:0000256" key="8">
    <source>
        <dbReference type="SAM" id="Phobius"/>
    </source>
</evidence>
<keyword evidence="8" id="KW-0472">Membrane</keyword>
<comment type="similarity">
    <text evidence="1 6 7">Belongs to the peptidase S8 family.</text>
</comment>
<dbReference type="Pfam" id="PF00082">
    <property type="entry name" value="Peptidase_S8"/>
    <property type="match status" value="1"/>
</dbReference>
<dbReference type="InterPro" id="IPR000209">
    <property type="entry name" value="Peptidase_S8/S53_dom"/>
</dbReference>
<keyword evidence="8" id="KW-0812">Transmembrane</keyword>
<organism evidence="10 11">
    <name type="scientific">Thermococcus sibiricus</name>
    <dbReference type="NCBI Taxonomy" id="172049"/>
    <lineage>
        <taxon>Archaea</taxon>
        <taxon>Methanobacteriati</taxon>
        <taxon>Methanobacteriota</taxon>
        <taxon>Thermococci</taxon>
        <taxon>Thermococcales</taxon>
        <taxon>Thermococcaceae</taxon>
        <taxon>Thermococcus</taxon>
    </lineage>
</organism>
<keyword evidence="8" id="KW-1133">Transmembrane helix</keyword>
<evidence type="ECO:0000313" key="10">
    <source>
        <dbReference type="EMBL" id="KUK18244.1"/>
    </source>
</evidence>
<evidence type="ECO:0000256" key="5">
    <source>
        <dbReference type="PIRSR" id="PIRSR615500-1"/>
    </source>
</evidence>
<dbReference type="PANTHER" id="PTHR43806:SF11">
    <property type="entry name" value="CEREVISIN-RELATED"/>
    <property type="match status" value="1"/>
</dbReference>
<feature type="active site" description="Charge relay system" evidence="5 6">
    <location>
        <position position="201"/>
    </location>
</feature>
<dbReference type="SUPFAM" id="SSF52743">
    <property type="entry name" value="Subtilisin-like"/>
    <property type="match status" value="1"/>
</dbReference>
<dbReference type="PROSITE" id="PS00136">
    <property type="entry name" value="SUBTILASE_ASP"/>
    <property type="match status" value="1"/>
</dbReference>
<proteinExistence type="inferred from homology"/>
<dbReference type="InterPro" id="IPR015500">
    <property type="entry name" value="Peptidase_S8_subtilisin-rel"/>
</dbReference>
<gene>
    <name evidence="10" type="ORF">XD54_0492</name>
</gene>
<keyword evidence="4 6" id="KW-0720">Serine protease</keyword>
<feature type="transmembrane region" description="Helical" evidence="8">
    <location>
        <begin position="21"/>
        <end position="40"/>
    </location>
</feature>
<dbReference type="AlphaFoldDB" id="A0A101EN75"/>
<dbReference type="EMBL" id="LGFD01000006">
    <property type="protein sequence ID" value="KUK18244.1"/>
    <property type="molecule type" value="Genomic_DNA"/>
</dbReference>